<dbReference type="EMBL" id="AK373447">
    <property type="protein sequence ID" value="BAK04644.1"/>
    <property type="molecule type" value="mRNA"/>
</dbReference>
<feature type="region of interest" description="Disordered" evidence="1">
    <location>
        <begin position="1"/>
        <end position="21"/>
    </location>
</feature>
<dbReference type="AlphaFoldDB" id="F2EBC2"/>
<feature type="non-terminal residue" evidence="2">
    <location>
        <position position="1"/>
    </location>
</feature>
<proteinExistence type="evidence at transcript level"/>
<evidence type="ECO:0000313" key="2">
    <source>
        <dbReference type="EMBL" id="BAK04644.1"/>
    </source>
</evidence>
<sequence>HYLRAVDEKEEGPGLVGHRAGDQRLAGTGRAVEEDALGRLDANGLEDLRMPEWQLDELPDLSQRFPHATHVVVADVVEPLLVLPLDRLALAENLRVGHHDAVVRRGVDLHDLELDAPHAAAHEEEVALVDRAEGVHEVGLEVGVEEVPRDALDGVVQREDVHAPGVLDVVAQVHGHDVGDAHAQVGAGHLVDPHLVLLAGVVGQCHADRAVAALALEQHRVALE</sequence>
<organism evidence="2">
    <name type="scientific">Hordeum vulgare subsp. vulgare</name>
    <name type="common">Domesticated barley</name>
    <dbReference type="NCBI Taxonomy" id="112509"/>
    <lineage>
        <taxon>Eukaryota</taxon>
        <taxon>Viridiplantae</taxon>
        <taxon>Streptophyta</taxon>
        <taxon>Embryophyta</taxon>
        <taxon>Tracheophyta</taxon>
        <taxon>Spermatophyta</taxon>
        <taxon>Magnoliopsida</taxon>
        <taxon>Liliopsida</taxon>
        <taxon>Poales</taxon>
        <taxon>Poaceae</taxon>
        <taxon>BOP clade</taxon>
        <taxon>Pooideae</taxon>
        <taxon>Triticodae</taxon>
        <taxon>Triticeae</taxon>
        <taxon>Hordeinae</taxon>
        <taxon>Hordeum</taxon>
    </lineage>
</organism>
<reference evidence="2" key="1">
    <citation type="journal article" date="2011" name="Plant Physiol.">
        <title>Comprehensive sequence analysis of 24,783 barley full-length cDNAs derived from 12 clone libraries.</title>
        <authorList>
            <person name="Matsumoto T."/>
            <person name="Tanaka T."/>
            <person name="Sakai H."/>
            <person name="Amano N."/>
            <person name="Kanamori H."/>
            <person name="Kurita K."/>
            <person name="Kikuta A."/>
            <person name="Kamiya K."/>
            <person name="Yamamoto M."/>
            <person name="Ikawa H."/>
            <person name="Fujii N."/>
            <person name="Hori K."/>
            <person name="Itoh T."/>
            <person name="Sato K."/>
        </authorList>
    </citation>
    <scope>NUCLEOTIDE SEQUENCE</scope>
    <source>
        <tissue evidence="2">Seed</tissue>
    </source>
</reference>
<accession>F2EBC2</accession>
<name>F2EBC2_HORVV</name>
<protein>
    <submittedName>
        <fullName evidence="2">Predicted protein</fullName>
    </submittedName>
</protein>
<evidence type="ECO:0000256" key="1">
    <source>
        <dbReference type="SAM" id="MobiDB-lite"/>
    </source>
</evidence>